<dbReference type="Gene3D" id="1.10.150.130">
    <property type="match status" value="1"/>
</dbReference>
<dbReference type="PANTHER" id="PTHR33050">
    <property type="entry name" value="REVERSE TRANSCRIPTASE DOMAIN-CONTAINING PROTEIN"/>
    <property type="match status" value="1"/>
</dbReference>
<organism evidence="4 5">
    <name type="scientific">Sparassis crispa</name>
    <dbReference type="NCBI Taxonomy" id="139825"/>
    <lineage>
        <taxon>Eukaryota</taxon>
        <taxon>Fungi</taxon>
        <taxon>Dikarya</taxon>
        <taxon>Basidiomycota</taxon>
        <taxon>Agaricomycotina</taxon>
        <taxon>Agaricomycetes</taxon>
        <taxon>Polyporales</taxon>
        <taxon>Sparassidaceae</taxon>
        <taxon>Sparassis</taxon>
    </lineage>
</organism>
<dbReference type="InterPro" id="IPR043502">
    <property type="entry name" value="DNA/RNA_pol_sf"/>
</dbReference>
<dbReference type="SUPFAM" id="SSF56672">
    <property type="entry name" value="DNA/RNA polymerases"/>
    <property type="match status" value="1"/>
</dbReference>
<protein>
    <submittedName>
        <fullName evidence="4">Uncharacterized protein</fullName>
    </submittedName>
</protein>
<feature type="region of interest" description="Disordered" evidence="3">
    <location>
        <begin position="328"/>
        <end position="374"/>
    </location>
</feature>
<evidence type="ECO:0000256" key="2">
    <source>
        <dbReference type="ARBA" id="ARBA00023172"/>
    </source>
</evidence>
<dbReference type="OrthoDB" id="3263117at2759"/>
<comment type="caution">
    <text evidence="4">The sequence shown here is derived from an EMBL/GenBank/DDBJ whole genome shotgun (WGS) entry which is preliminary data.</text>
</comment>
<sequence>MPPIGPPSGVGGKDTGLLTQDHDGSAPGGTGPTPDPGRLALFAENRERQARNSLRNVRRKGGEVDVSDDESLHMLDGSDDAELQPEEGDDAPGEPSAPATSGPSRPKTPEQDSRALLAEVMKMTPKGRGIALEMWKAGAGRGIGAREDKSSESEAKGTLISEASEKQADLFESRLVDAHPQLIALLANGFHLPLSMCTTSSIREMHKHPEKIRYRKMHDGQGSKRELIDITAWRAEDSLQPEEWRDAWRNYMEILPQVCEPAITKRLLEHFLWLCELDELNTMFAVILEFDIDVRRGYWLSKKKFTVASPSYQAHFLKVRLQHLERRSPVVSHTSTPHTPFTPYTPSGASASNSRRGRSEGVTDTPAKPFREGKAPNPAGVLCLICSESGHRASSCGRTTFPSGKPTFSVWSDKKLVAMSSRAELSDTGARSVVPTVMPLHLSGASERDRVITPYNADTFESTLLALGPLDRYPMLPRKLRYGFPIGNFDTLSRTVSPANHASGSEHIDFIRQYIAEQVSLGRMTGPYSRPNVERILGSFFMSSPLAVVPKAGSKKFRLVQNCSYQDEFGISVNSYINSDDFPTKWGTAAEVAEIIVNAPAGAQAACLDIDSAFRNLPIHPAHKPFLVIQCDPGDFYIDHVLPFGVSSGTGVQGEPMDAIVDILEAHGIGPSRKWVDDLINFRFPIRTDPASGAHEYAYSLPDIFRITDPLGVPWHQTKWSDYATRATYSGFLWDLAARKVSLPPEKRDKYLAKLTTFIAAIEKGRVSQRDAMSINGTLSHITFVYPHGRAFLTSLCNFIASFHNPYAPRYAPHSVLSDMKWWLSILSIPDVCRSLSSRGPLQDLGIWVDASSSWGVGIIIAGEWSSWRWCGEPGVWKCNGRDIGWAEMVAVELAVRTIECLGQQNAHILIRGDNKGVEGAFARGRSRNFQVNSSIRRTEVIAMALNILFTVQYVNTKDNLADPMSLHPSLLLSDMPRIISAPARASAPSQCGGSSSAEAAADTGPSSRMLTRRKPRQPRSGNQITPSLFRPHVLARDRLALWSTPHAVRFRSALATKLSYAATIQLFDVMLSSLDASTRKNYGAGLLRFTQFCDCLGISEDLRMPAPEALVAAFVAQWSGRIARSTVDTWMAGLAFWHALHGAPWSGGKMLRVTCSAISKTAPAAKEKRAPVTIEHLYALRSHLDLSNSFDAAVYAVACVAFWCCRRLGELVIPSAGTFDPSKHIARSAPITYRTLPGGIEYAVFHVPWTKTTKQLGADIIATELGDPSSAVIALRHHQQANAKVPAHAPLFSFETTDSTGWAPMTRDWFLNRCNQVWSTAGFEHLTGHCFRIGGATELLLRGTHPDVVATQGSWKSRAFLEYWRKIESILPLFISQSFSSSRMQLATEAMDSFKKKHSL</sequence>
<gene>
    <name evidence="4" type="ORF">SCP_0905260</name>
</gene>
<dbReference type="InterPro" id="IPR013762">
    <property type="entry name" value="Integrase-like_cat_sf"/>
</dbReference>
<proteinExistence type="predicted"/>
<reference evidence="4 5" key="1">
    <citation type="journal article" date="2018" name="Sci. Rep.">
        <title>Genome sequence of the cauliflower mushroom Sparassis crispa (Hanabiratake) and its association with beneficial usage.</title>
        <authorList>
            <person name="Kiyama R."/>
            <person name="Furutani Y."/>
            <person name="Kawaguchi K."/>
            <person name="Nakanishi T."/>
        </authorList>
    </citation>
    <scope>NUCLEOTIDE SEQUENCE [LARGE SCALE GENOMIC DNA]</scope>
</reference>
<dbReference type="InterPro" id="IPR010998">
    <property type="entry name" value="Integrase_recombinase_N"/>
</dbReference>
<feature type="region of interest" description="Disordered" evidence="3">
    <location>
        <begin position="1"/>
        <end position="112"/>
    </location>
</feature>
<feature type="compositionally biased region" description="Low complexity" evidence="3">
    <location>
        <begin position="332"/>
        <end position="354"/>
    </location>
</feature>
<feature type="compositionally biased region" description="Acidic residues" evidence="3">
    <location>
        <begin position="77"/>
        <end position="92"/>
    </location>
</feature>
<keyword evidence="1" id="KW-0238">DNA-binding</keyword>
<dbReference type="Proteomes" id="UP000287166">
    <property type="component" value="Unassembled WGS sequence"/>
</dbReference>
<evidence type="ECO:0000313" key="4">
    <source>
        <dbReference type="EMBL" id="GBE86646.1"/>
    </source>
</evidence>
<dbReference type="EMBL" id="BFAD01000009">
    <property type="protein sequence ID" value="GBE86646.1"/>
    <property type="molecule type" value="Genomic_DNA"/>
</dbReference>
<dbReference type="SUPFAM" id="SSF56349">
    <property type="entry name" value="DNA breaking-rejoining enzymes"/>
    <property type="match status" value="1"/>
</dbReference>
<evidence type="ECO:0000256" key="1">
    <source>
        <dbReference type="ARBA" id="ARBA00023125"/>
    </source>
</evidence>
<dbReference type="GO" id="GO:0003677">
    <property type="term" value="F:DNA binding"/>
    <property type="evidence" value="ECO:0007669"/>
    <property type="project" value="UniProtKB-KW"/>
</dbReference>
<dbReference type="GeneID" id="38783563"/>
<dbReference type="STRING" id="139825.A0A401GWP2"/>
<feature type="region of interest" description="Disordered" evidence="3">
    <location>
        <begin position="984"/>
        <end position="1027"/>
    </location>
</feature>
<name>A0A401GWP2_9APHY</name>
<dbReference type="GO" id="GO:0015074">
    <property type="term" value="P:DNA integration"/>
    <property type="evidence" value="ECO:0007669"/>
    <property type="project" value="InterPro"/>
</dbReference>
<keyword evidence="2" id="KW-0233">DNA recombination</keyword>
<dbReference type="RefSeq" id="XP_027617559.1">
    <property type="nucleotide sequence ID" value="XM_027761758.1"/>
</dbReference>
<dbReference type="PANTHER" id="PTHR33050:SF7">
    <property type="entry name" value="RIBONUCLEASE H"/>
    <property type="match status" value="1"/>
</dbReference>
<evidence type="ECO:0000256" key="3">
    <source>
        <dbReference type="SAM" id="MobiDB-lite"/>
    </source>
</evidence>
<accession>A0A401GWP2</accession>
<keyword evidence="5" id="KW-1185">Reference proteome</keyword>
<dbReference type="GO" id="GO:0006310">
    <property type="term" value="P:DNA recombination"/>
    <property type="evidence" value="ECO:0007669"/>
    <property type="project" value="UniProtKB-KW"/>
</dbReference>
<dbReference type="InterPro" id="IPR011010">
    <property type="entry name" value="DNA_brk_join_enz"/>
</dbReference>
<dbReference type="InterPro" id="IPR052055">
    <property type="entry name" value="Hepadnavirus_pol/RT"/>
</dbReference>
<dbReference type="InParanoid" id="A0A401GWP2"/>
<evidence type="ECO:0000313" key="5">
    <source>
        <dbReference type="Proteomes" id="UP000287166"/>
    </source>
</evidence>
<dbReference type="Gene3D" id="1.10.443.10">
    <property type="entry name" value="Intergrase catalytic core"/>
    <property type="match status" value="1"/>
</dbReference>
<dbReference type="SUPFAM" id="SSF47823">
    <property type="entry name" value="lambda integrase-like, N-terminal domain"/>
    <property type="match status" value="1"/>
</dbReference>